<dbReference type="Proteomes" id="UP001196342">
    <property type="component" value="Unassembled WGS sequence"/>
</dbReference>
<dbReference type="EMBL" id="WCTY01000042">
    <property type="protein sequence ID" value="KAB4180459.1"/>
    <property type="molecule type" value="Genomic_DNA"/>
</dbReference>
<evidence type="ECO:0000313" key="7">
    <source>
        <dbReference type="Proteomes" id="UP000432488"/>
    </source>
</evidence>
<evidence type="ECO:0000313" key="6">
    <source>
        <dbReference type="Proteomes" id="UP000283680"/>
    </source>
</evidence>
<dbReference type="RefSeq" id="WP_004293630.1">
    <property type="nucleotide sequence ID" value="NZ_CACRTC010000020.1"/>
</dbReference>
<reference evidence="5 6" key="1">
    <citation type="submission" date="2018-08" db="EMBL/GenBank/DDBJ databases">
        <title>A genome reference for cultivated species of the human gut microbiota.</title>
        <authorList>
            <person name="Zou Y."/>
            <person name="Xue W."/>
            <person name="Luo G."/>
        </authorList>
    </citation>
    <scope>NUCLEOTIDE SEQUENCE [LARGE SCALE GENOMIC DNA]</scope>
    <source>
        <strain evidence="5 6">AF28-11</strain>
    </source>
</reference>
<reference evidence="4 10" key="3">
    <citation type="submission" date="2020-12" db="EMBL/GenBank/DDBJ databases">
        <title>Microorganisms.</title>
        <authorList>
            <person name="Matos J."/>
            <person name="Faleiro L."/>
            <person name="Duarte I."/>
        </authorList>
    </citation>
    <scope>NUCLEOTIDE SEQUENCE [LARGE SCALE GENOMIC DNA]</scope>
    <source>
        <strain evidence="4 10">PtFD3Pch2</strain>
    </source>
</reference>
<dbReference type="AlphaFoldDB" id="A0A139KAK1"/>
<dbReference type="EMBL" id="WCUV01000016">
    <property type="protein sequence ID" value="KAB4087865.1"/>
    <property type="molecule type" value="Genomic_DNA"/>
</dbReference>
<evidence type="ECO:0000313" key="8">
    <source>
        <dbReference type="Proteomes" id="UP000466952"/>
    </source>
</evidence>
<dbReference type="Proteomes" id="UP000283680">
    <property type="component" value="Unassembled WGS sequence"/>
</dbReference>
<evidence type="ECO:0000313" key="3">
    <source>
        <dbReference type="EMBL" id="KAB4211878.1"/>
    </source>
</evidence>
<keyword evidence="10" id="KW-1185">Reference proteome</keyword>
<evidence type="ECO:0000313" key="9">
    <source>
        <dbReference type="Proteomes" id="UP000487221"/>
    </source>
</evidence>
<dbReference type="Proteomes" id="UP000466952">
    <property type="component" value="Unassembled WGS sequence"/>
</dbReference>
<evidence type="ECO:0000313" key="1">
    <source>
        <dbReference type="EMBL" id="KAB4087865.1"/>
    </source>
</evidence>
<evidence type="ECO:0000313" key="10">
    <source>
        <dbReference type="Proteomes" id="UP001196342"/>
    </source>
</evidence>
<sequence length="175" mass="20132">MKSYYYLDYLHREIFLEEEDIQTVPESGRADDACSAIAEKPYVVEQFMADSFRTLKDVASRLCDSPDIKSRHDALMYIVWRVALDIKEWRTLSHSEAAVKVTREDGFVWLLVSAENARKLWEADVFSLYRLYADDSESLIESEAELESTIKGGYQIGIEVGFASVMDHAARMKQQ</sequence>
<dbReference type="GeneID" id="98398669"/>
<evidence type="ECO:0000313" key="4">
    <source>
        <dbReference type="EMBL" id="MBT8725004.1"/>
    </source>
</evidence>
<reference evidence="7 8" key="2">
    <citation type="journal article" date="2019" name="Nat. Med.">
        <title>A library of human gut bacterial isolates paired with longitudinal multiomics data enables mechanistic microbiome research.</title>
        <authorList>
            <person name="Poyet M."/>
            <person name="Groussin M."/>
            <person name="Gibbons S.M."/>
            <person name="Avila-Pacheco J."/>
            <person name="Jiang X."/>
            <person name="Kearney S.M."/>
            <person name="Perrotta A.R."/>
            <person name="Berdy B."/>
            <person name="Zhao S."/>
            <person name="Lieberman T.D."/>
            <person name="Swanson P.K."/>
            <person name="Smith M."/>
            <person name="Roesemann S."/>
            <person name="Alexander J.E."/>
            <person name="Rich S.A."/>
            <person name="Livny J."/>
            <person name="Vlamakis H."/>
            <person name="Clish C."/>
            <person name="Bullock K."/>
            <person name="Deik A."/>
            <person name="Scott J."/>
            <person name="Pierce K.A."/>
            <person name="Xavier R.J."/>
            <person name="Alm E.J."/>
        </authorList>
    </citation>
    <scope>NUCLEOTIDE SEQUENCE [LARGE SCALE GENOMIC DNA]</scope>
    <source>
        <strain evidence="3 8">BIOML-A11</strain>
        <strain evidence="2 9">BIOML-A19</strain>
        <strain evidence="1 7">BIOML-A42</strain>
    </source>
</reference>
<evidence type="ECO:0000313" key="5">
    <source>
        <dbReference type="EMBL" id="RGQ53239.1"/>
    </source>
</evidence>
<name>A0A139KAK1_BACUN</name>
<organism evidence="2 9">
    <name type="scientific">Bacteroides uniformis</name>
    <dbReference type="NCBI Taxonomy" id="820"/>
    <lineage>
        <taxon>Bacteria</taxon>
        <taxon>Pseudomonadati</taxon>
        <taxon>Bacteroidota</taxon>
        <taxon>Bacteroidia</taxon>
        <taxon>Bacteroidales</taxon>
        <taxon>Bacteroidaceae</taxon>
        <taxon>Bacteroides</taxon>
    </lineage>
</organism>
<dbReference type="Proteomes" id="UP000432488">
    <property type="component" value="Unassembled WGS sequence"/>
</dbReference>
<accession>A0A139KAK1</accession>
<dbReference type="EMBL" id="WCTR01000008">
    <property type="protein sequence ID" value="KAB4211878.1"/>
    <property type="molecule type" value="Genomic_DNA"/>
</dbReference>
<dbReference type="EMBL" id="JAFBJK010000002">
    <property type="protein sequence ID" value="MBT8725004.1"/>
    <property type="molecule type" value="Genomic_DNA"/>
</dbReference>
<dbReference type="EMBL" id="QRTH01000002">
    <property type="protein sequence ID" value="RGQ53239.1"/>
    <property type="molecule type" value="Genomic_DNA"/>
</dbReference>
<protein>
    <submittedName>
        <fullName evidence="2">Uncharacterized protein</fullName>
    </submittedName>
</protein>
<proteinExistence type="predicted"/>
<gene>
    <name evidence="5" type="ORF">DWY92_06055</name>
    <name evidence="3" type="ORF">GAP55_12960</name>
    <name evidence="2" type="ORF">GAQ44_19680</name>
    <name evidence="1" type="ORF">GAQ56_18580</name>
    <name evidence="4" type="ORF">JQN06_02295</name>
</gene>
<dbReference type="Proteomes" id="UP000487221">
    <property type="component" value="Unassembled WGS sequence"/>
</dbReference>
<comment type="caution">
    <text evidence="2">The sequence shown here is derived from an EMBL/GenBank/DDBJ whole genome shotgun (WGS) entry which is preliminary data.</text>
</comment>
<evidence type="ECO:0000313" key="2">
    <source>
        <dbReference type="EMBL" id="KAB4180459.1"/>
    </source>
</evidence>